<evidence type="ECO:0000256" key="3">
    <source>
        <dbReference type="ARBA" id="ARBA00022598"/>
    </source>
</evidence>
<name>A0A261VU11_9BORD</name>
<keyword evidence="3 8" id="KW-0436">Ligase</keyword>
<evidence type="ECO:0000256" key="5">
    <source>
        <dbReference type="ARBA" id="ARBA00022741"/>
    </source>
</evidence>
<dbReference type="GO" id="GO:0005524">
    <property type="term" value="F:ATP binding"/>
    <property type="evidence" value="ECO:0007669"/>
    <property type="project" value="UniProtKB-KW"/>
</dbReference>
<keyword evidence="5 8" id="KW-0547">Nucleotide-binding</keyword>
<evidence type="ECO:0000256" key="4">
    <source>
        <dbReference type="ARBA" id="ARBA00022684"/>
    </source>
</evidence>
<evidence type="ECO:0000256" key="2">
    <source>
        <dbReference type="ARBA" id="ARBA00008772"/>
    </source>
</evidence>
<dbReference type="AlphaFoldDB" id="A0A261VU11"/>
<dbReference type="Gene3D" id="3.30.590.20">
    <property type="match status" value="1"/>
</dbReference>
<keyword evidence="4 8" id="KW-0317">Glutathione biosynthesis</keyword>
<dbReference type="EC" id="6.3.2.2" evidence="8"/>
<dbReference type="PANTHER" id="PTHR38761">
    <property type="entry name" value="GLUTAMATE--CYSTEINE LIGASE"/>
    <property type="match status" value="1"/>
</dbReference>
<evidence type="ECO:0000256" key="6">
    <source>
        <dbReference type="ARBA" id="ARBA00022840"/>
    </source>
</evidence>
<evidence type="ECO:0000256" key="1">
    <source>
        <dbReference type="ARBA" id="ARBA00005006"/>
    </source>
</evidence>
<dbReference type="UniPathway" id="UPA00142">
    <property type="reaction ID" value="UER00209"/>
</dbReference>
<comment type="caution">
    <text evidence="11">The sequence shown here is derived from an EMBL/GenBank/DDBJ whole genome shotgun (WGS) entry which is preliminary data.</text>
</comment>
<dbReference type="GO" id="GO:0005829">
    <property type="term" value="C:cytosol"/>
    <property type="evidence" value="ECO:0007669"/>
    <property type="project" value="TreeGrafter"/>
</dbReference>
<dbReference type="InterPro" id="IPR014746">
    <property type="entry name" value="Gln_synth/guanido_kin_cat_dom"/>
</dbReference>
<dbReference type="PANTHER" id="PTHR38761:SF1">
    <property type="entry name" value="GLUTAMATE--CYSTEINE LIGASE"/>
    <property type="match status" value="1"/>
</dbReference>
<evidence type="ECO:0000256" key="7">
    <source>
        <dbReference type="ARBA" id="ARBA00048819"/>
    </source>
</evidence>
<dbReference type="NCBIfam" id="TIGR01434">
    <property type="entry name" value="glu_cys_ligase"/>
    <property type="match status" value="1"/>
</dbReference>
<dbReference type="Pfam" id="PF04262">
    <property type="entry name" value="Glu_cys_ligase"/>
    <property type="match status" value="1"/>
</dbReference>
<evidence type="ECO:0000259" key="10">
    <source>
        <dbReference type="Pfam" id="PF04262"/>
    </source>
</evidence>
<reference evidence="12" key="1">
    <citation type="submission" date="2017-05" db="EMBL/GenBank/DDBJ databases">
        <title>Complete and WGS of Bordetella genogroups.</title>
        <authorList>
            <person name="Spilker T."/>
            <person name="Lipuma J."/>
        </authorList>
    </citation>
    <scope>NUCLEOTIDE SEQUENCE [LARGE SCALE GENOMIC DNA]</scope>
    <source>
        <strain evidence="12">AU6712</strain>
    </source>
</reference>
<dbReference type="HAMAP" id="MF_00578">
    <property type="entry name" value="Glu_cys_ligase"/>
    <property type="match status" value="1"/>
</dbReference>
<evidence type="ECO:0000256" key="9">
    <source>
        <dbReference type="RuleBase" id="RU004391"/>
    </source>
</evidence>
<dbReference type="InterPro" id="IPR006334">
    <property type="entry name" value="Glut_cys_ligase"/>
</dbReference>
<keyword evidence="6 8" id="KW-0067">ATP-binding</keyword>
<proteinExistence type="inferred from homology"/>
<gene>
    <name evidence="8" type="primary">gshA</name>
    <name evidence="11" type="ORF">CAL22_01855</name>
</gene>
<keyword evidence="12" id="KW-1185">Reference proteome</keyword>
<dbReference type="GO" id="GO:0004357">
    <property type="term" value="F:glutamate-cysteine ligase activity"/>
    <property type="evidence" value="ECO:0007669"/>
    <property type="project" value="UniProtKB-UniRule"/>
</dbReference>
<accession>A0A261VU11</accession>
<feature type="domain" description="Glutamate--cysteine ligase" evidence="10">
    <location>
        <begin position="14"/>
        <end position="376"/>
    </location>
</feature>
<dbReference type="GO" id="GO:0006750">
    <property type="term" value="P:glutathione biosynthetic process"/>
    <property type="evidence" value="ECO:0007669"/>
    <property type="project" value="UniProtKB-UniRule"/>
</dbReference>
<comment type="catalytic activity">
    <reaction evidence="7 8 9">
        <text>L-cysteine + L-glutamate + ATP = gamma-L-glutamyl-L-cysteine + ADP + phosphate + H(+)</text>
        <dbReference type="Rhea" id="RHEA:13285"/>
        <dbReference type="ChEBI" id="CHEBI:15378"/>
        <dbReference type="ChEBI" id="CHEBI:29985"/>
        <dbReference type="ChEBI" id="CHEBI:30616"/>
        <dbReference type="ChEBI" id="CHEBI:35235"/>
        <dbReference type="ChEBI" id="CHEBI:43474"/>
        <dbReference type="ChEBI" id="CHEBI:58173"/>
        <dbReference type="ChEBI" id="CHEBI:456216"/>
        <dbReference type="EC" id="6.3.2.2"/>
    </reaction>
</comment>
<dbReference type="InterPro" id="IPR007370">
    <property type="entry name" value="Glu_cys_ligase"/>
</dbReference>
<organism evidence="11 12">
    <name type="scientific">Bordetella genomosp. 12</name>
    <dbReference type="NCBI Taxonomy" id="463035"/>
    <lineage>
        <taxon>Bacteria</taxon>
        <taxon>Pseudomonadati</taxon>
        <taxon>Pseudomonadota</taxon>
        <taxon>Betaproteobacteria</taxon>
        <taxon>Burkholderiales</taxon>
        <taxon>Alcaligenaceae</taxon>
        <taxon>Bordetella</taxon>
    </lineage>
</organism>
<sequence length="528" mass="58535">MTAHSNPRFALVQAHLDLLAQTLRGVEKEGLRVDAQGALARTPHPSGLGSALTNEQVTTDYSEALLELITGTHTSVEALLDELRDTHRFVYSVLDGEFIWNQSMPARLPPEAEIPIAWYGKSNTAMLKHVYRRGLAARYGKTMQCIAGVHYNFSLPEALWPVIEPGAASLQESRSRGYIALIRNFTRYSWLLMYLFGAAPALSSAFMSGREHPLQQLGPDTLYLPYATSLRMSDLGYQNKAQAQLKLCYNDLSTFLGRLYEAVTQPWPAYQAMGTHRDGEWIQLNTNVLQIENEYYSSIRPKRATGRGERPITALAERGVQYVEVRCLDIDPHEPTGLSAQTARFVDAFLLFCAVSESPFFSQQGYCQRSADNFATVVKEGRKPGLMLDRDGQAIGLAQWGEALLDDISHYAALYDQALGGQAYAEAVEQQRAKLRNPDLTPSARVLAELRTSGLSFQDYTLAQSQGHAQTLRAQPLPAEQASAYAQAAAASQAQQHKIEQSDTVDFDTYVARYHAALKNPLPARDAN</sequence>
<dbReference type="Proteomes" id="UP000216429">
    <property type="component" value="Unassembled WGS sequence"/>
</dbReference>
<dbReference type="OrthoDB" id="9803907at2"/>
<comment type="similarity">
    <text evidence="2 8">Belongs to the glutamate--cysteine ligase type 1 family. Type 1 subfamily.</text>
</comment>
<protein>
    <recommendedName>
        <fullName evidence="8">Glutamate--cysteine ligase</fullName>
        <ecNumber evidence="8">6.3.2.2</ecNumber>
    </recommendedName>
    <alternativeName>
        <fullName evidence="8">Gamma-ECS</fullName>
        <shortName evidence="8">GCS</shortName>
    </alternativeName>
    <alternativeName>
        <fullName evidence="8">Gamma-glutamylcysteine synthetase</fullName>
    </alternativeName>
</protein>
<dbReference type="SUPFAM" id="SSF55931">
    <property type="entry name" value="Glutamine synthetase/guanido kinase"/>
    <property type="match status" value="1"/>
</dbReference>
<dbReference type="EMBL" id="NEVU01000001">
    <property type="protein sequence ID" value="OZI77317.1"/>
    <property type="molecule type" value="Genomic_DNA"/>
</dbReference>
<dbReference type="GO" id="GO:0046872">
    <property type="term" value="F:metal ion binding"/>
    <property type="evidence" value="ECO:0007669"/>
    <property type="project" value="TreeGrafter"/>
</dbReference>
<evidence type="ECO:0000313" key="12">
    <source>
        <dbReference type="Proteomes" id="UP000216429"/>
    </source>
</evidence>
<evidence type="ECO:0000256" key="8">
    <source>
        <dbReference type="HAMAP-Rule" id="MF_00578"/>
    </source>
</evidence>
<evidence type="ECO:0000313" key="11">
    <source>
        <dbReference type="EMBL" id="OZI77317.1"/>
    </source>
</evidence>
<comment type="pathway">
    <text evidence="1 8 9">Sulfur metabolism; glutathione biosynthesis; glutathione from L-cysteine and L-glutamate: step 1/2.</text>
</comment>
<dbReference type="RefSeq" id="WP_094809843.1">
    <property type="nucleotide sequence ID" value="NZ_NEVU01000001.1"/>
</dbReference>